<dbReference type="PANTHER" id="PTHR43711:SF1">
    <property type="entry name" value="HISTIDINE KINASE 1"/>
    <property type="match status" value="1"/>
</dbReference>
<evidence type="ECO:0000256" key="5">
    <source>
        <dbReference type="ARBA" id="ARBA00022777"/>
    </source>
</evidence>
<dbReference type="GO" id="GO:0000155">
    <property type="term" value="F:phosphorelay sensor kinase activity"/>
    <property type="evidence" value="ECO:0007669"/>
    <property type="project" value="InterPro"/>
</dbReference>
<dbReference type="SMART" id="SM00388">
    <property type="entry name" value="HisKA"/>
    <property type="match status" value="1"/>
</dbReference>
<dbReference type="EC" id="2.7.13.3" evidence="2"/>
<feature type="compositionally biased region" description="Low complexity" evidence="7">
    <location>
        <begin position="284"/>
        <end position="295"/>
    </location>
</feature>
<dbReference type="Gene3D" id="3.30.565.10">
    <property type="entry name" value="Histidine kinase-like ATPase, C-terminal domain"/>
    <property type="match status" value="1"/>
</dbReference>
<feature type="transmembrane region" description="Helical" evidence="8">
    <location>
        <begin position="46"/>
        <end position="66"/>
    </location>
</feature>
<dbReference type="CDD" id="cd00075">
    <property type="entry name" value="HATPase"/>
    <property type="match status" value="1"/>
</dbReference>
<evidence type="ECO:0000313" key="10">
    <source>
        <dbReference type="EMBL" id="SDY20570.1"/>
    </source>
</evidence>
<dbReference type="STRING" id="660517.SAMN04487946_108141"/>
<evidence type="ECO:0000259" key="9">
    <source>
        <dbReference type="PROSITE" id="PS50109"/>
    </source>
</evidence>
<dbReference type="InterPro" id="IPR005467">
    <property type="entry name" value="His_kinase_dom"/>
</dbReference>
<feature type="transmembrane region" description="Helical" evidence="8">
    <location>
        <begin position="87"/>
        <end position="109"/>
    </location>
</feature>
<keyword evidence="6" id="KW-0902">Two-component regulatory system</keyword>
<evidence type="ECO:0000313" key="11">
    <source>
        <dbReference type="Proteomes" id="UP000199170"/>
    </source>
</evidence>
<evidence type="ECO:0000256" key="8">
    <source>
        <dbReference type="SAM" id="Phobius"/>
    </source>
</evidence>
<dbReference type="SUPFAM" id="SSF47384">
    <property type="entry name" value="Homodimeric domain of signal transducing histidine kinase"/>
    <property type="match status" value="1"/>
</dbReference>
<dbReference type="AlphaFoldDB" id="A0A1H3HYL5"/>
<dbReference type="InterPro" id="IPR003661">
    <property type="entry name" value="HisK_dim/P_dom"/>
</dbReference>
<protein>
    <recommendedName>
        <fullName evidence="2">histidine kinase</fullName>
        <ecNumber evidence="2">2.7.13.3</ecNumber>
    </recommendedName>
</protein>
<comment type="catalytic activity">
    <reaction evidence="1">
        <text>ATP + protein L-histidine = ADP + protein N-phospho-L-histidine.</text>
        <dbReference type="EC" id="2.7.13.3"/>
    </reaction>
</comment>
<evidence type="ECO:0000256" key="6">
    <source>
        <dbReference type="ARBA" id="ARBA00023012"/>
    </source>
</evidence>
<keyword evidence="8" id="KW-1133">Transmembrane helix</keyword>
<dbReference type="InterPro" id="IPR036097">
    <property type="entry name" value="HisK_dim/P_sf"/>
</dbReference>
<keyword evidence="11" id="KW-1185">Reference proteome</keyword>
<name>A0A1H3HYL5_9EURY</name>
<keyword evidence="4" id="KW-0808">Transferase</keyword>
<proteinExistence type="predicted"/>
<dbReference type="InterPro" id="IPR036890">
    <property type="entry name" value="HATPase_C_sf"/>
</dbReference>
<organism evidence="10 11">
    <name type="scientific">Halobellus clavatus</name>
    <dbReference type="NCBI Taxonomy" id="660517"/>
    <lineage>
        <taxon>Archaea</taxon>
        <taxon>Methanobacteriati</taxon>
        <taxon>Methanobacteriota</taxon>
        <taxon>Stenosarchaea group</taxon>
        <taxon>Halobacteria</taxon>
        <taxon>Halobacteriales</taxon>
        <taxon>Haloferacaceae</taxon>
        <taxon>Halobellus</taxon>
    </lineage>
</organism>
<dbReference type="InterPro" id="IPR050736">
    <property type="entry name" value="Sensor_HK_Regulatory"/>
</dbReference>
<keyword evidence="5 10" id="KW-0418">Kinase</keyword>
<keyword evidence="8" id="KW-0472">Membrane</keyword>
<dbReference type="SUPFAM" id="SSF55874">
    <property type="entry name" value="ATPase domain of HSP90 chaperone/DNA topoisomerase II/histidine kinase"/>
    <property type="match status" value="1"/>
</dbReference>
<dbReference type="PRINTS" id="PR00344">
    <property type="entry name" value="BCTRLSENSOR"/>
</dbReference>
<feature type="region of interest" description="Disordered" evidence="7">
    <location>
        <begin position="283"/>
        <end position="312"/>
    </location>
</feature>
<dbReference type="Pfam" id="PF00512">
    <property type="entry name" value="HisKA"/>
    <property type="match status" value="1"/>
</dbReference>
<keyword evidence="3" id="KW-0597">Phosphoprotein</keyword>
<dbReference type="InterPro" id="IPR004358">
    <property type="entry name" value="Sig_transdc_His_kin-like_C"/>
</dbReference>
<feature type="transmembrane region" description="Helical" evidence="8">
    <location>
        <begin position="21"/>
        <end position="40"/>
    </location>
</feature>
<keyword evidence="8" id="KW-0812">Transmembrane</keyword>
<evidence type="ECO:0000256" key="3">
    <source>
        <dbReference type="ARBA" id="ARBA00022553"/>
    </source>
</evidence>
<dbReference type="EMBL" id="FNPB01000008">
    <property type="protein sequence ID" value="SDY20570.1"/>
    <property type="molecule type" value="Genomic_DNA"/>
</dbReference>
<dbReference type="RefSeq" id="WP_245705794.1">
    <property type="nucleotide sequence ID" value="NZ_FNPB01000008.1"/>
</dbReference>
<dbReference type="PANTHER" id="PTHR43711">
    <property type="entry name" value="TWO-COMPONENT HISTIDINE KINASE"/>
    <property type="match status" value="1"/>
</dbReference>
<dbReference type="Gene3D" id="1.10.287.130">
    <property type="match status" value="1"/>
</dbReference>
<dbReference type="CDD" id="cd00082">
    <property type="entry name" value="HisKA"/>
    <property type="match status" value="1"/>
</dbReference>
<accession>A0A1H3HYL5</accession>
<dbReference type="Proteomes" id="UP000199170">
    <property type="component" value="Unassembled WGS sequence"/>
</dbReference>
<evidence type="ECO:0000256" key="2">
    <source>
        <dbReference type="ARBA" id="ARBA00012438"/>
    </source>
</evidence>
<dbReference type="PROSITE" id="PS50109">
    <property type="entry name" value="HIS_KIN"/>
    <property type="match status" value="1"/>
</dbReference>
<evidence type="ECO:0000256" key="4">
    <source>
        <dbReference type="ARBA" id="ARBA00022679"/>
    </source>
</evidence>
<reference evidence="11" key="1">
    <citation type="submission" date="2016-10" db="EMBL/GenBank/DDBJ databases">
        <authorList>
            <person name="Varghese N."/>
            <person name="Submissions S."/>
        </authorList>
    </citation>
    <scope>NUCLEOTIDE SEQUENCE [LARGE SCALE GENOMIC DNA]</scope>
    <source>
        <strain evidence="11">CGMCC 1.10118</strain>
    </source>
</reference>
<feature type="domain" description="Histidine kinase" evidence="9">
    <location>
        <begin position="169"/>
        <end position="390"/>
    </location>
</feature>
<dbReference type="SMART" id="SM00387">
    <property type="entry name" value="HATPase_c"/>
    <property type="match status" value="1"/>
</dbReference>
<evidence type="ECO:0000256" key="1">
    <source>
        <dbReference type="ARBA" id="ARBA00000085"/>
    </source>
</evidence>
<evidence type="ECO:0000256" key="7">
    <source>
        <dbReference type="SAM" id="MobiDB-lite"/>
    </source>
</evidence>
<dbReference type="Pfam" id="PF02518">
    <property type="entry name" value="HATPase_c"/>
    <property type="match status" value="1"/>
</dbReference>
<dbReference type="InterPro" id="IPR003594">
    <property type="entry name" value="HATPase_dom"/>
</dbReference>
<gene>
    <name evidence="10" type="ORF">SAMN04487946_108141</name>
</gene>
<feature type="transmembrane region" description="Helical" evidence="8">
    <location>
        <begin position="115"/>
        <end position="135"/>
    </location>
</feature>
<sequence length="402" mass="43413">MSDTDGGIDTITANLPRYVRAVAFGLFAVHLLSFAILRGLSIDQLIASDFHVSVVTIYPFLAAMVYGSRWLKRSELPMKYHARIRNWFVGGLAGFLSLNLVMIATWPAGSLHNNLGWALFAASVGGAAGLGIGLLEARRIWHAIRADRQSQQRREIETQNQRLVGFAESVAHDLRNPLNVAAGNLELARREPSEEYFENIEAAHERMATLIEQSMELARSGRDIDETEEVDLESFVERCWSNVPTGDARLDVEASATVEADPERLSQLLENLLRNAVEHGAVSAQPPAAEAIAEQGSTDHSSQPRADPGLTVSVGPLSDGKGFYVADDGDGIPESERESVLKSGYSSNANGSGLGLAIVSRIAAAHGWQIDIDESVDGGARFEFRIDAPERAVGTGPTAENG</sequence>